<organism evidence="2 3">
    <name type="scientific">Listeria welshimeri</name>
    <dbReference type="NCBI Taxonomy" id="1643"/>
    <lineage>
        <taxon>Bacteria</taxon>
        <taxon>Bacillati</taxon>
        <taxon>Bacillota</taxon>
        <taxon>Bacilli</taxon>
        <taxon>Bacillales</taxon>
        <taxon>Listeriaceae</taxon>
        <taxon>Listeria</taxon>
    </lineage>
</organism>
<feature type="transmembrane region" description="Helical" evidence="1">
    <location>
        <begin position="155"/>
        <end position="177"/>
    </location>
</feature>
<comment type="caution">
    <text evidence="2">The sequence shown here is derived from an EMBL/GenBank/DDBJ whole genome shotgun (WGS) entry which is preliminary data.</text>
</comment>
<reference evidence="2 3" key="1">
    <citation type="submission" date="2020-03" db="EMBL/GenBank/DDBJ databases">
        <title>Soil Listeria distribution.</title>
        <authorList>
            <person name="Liao J."/>
            <person name="Wiedmann M."/>
        </authorList>
    </citation>
    <scope>NUCLEOTIDE SEQUENCE [LARGE SCALE GENOMIC DNA]</scope>
    <source>
        <strain evidence="2 3">FSL L7-1829</strain>
    </source>
</reference>
<feature type="transmembrane region" description="Helical" evidence="1">
    <location>
        <begin position="108"/>
        <end position="135"/>
    </location>
</feature>
<feature type="transmembrane region" description="Helical" evidence="1">
    <location>
        <begin position="54"/>
        <end position="87"/>
    </location>
</feature>
<dbReference type="RefSeq" id="WP_185305894.1">
    <property type="nucleotide sequence ID" value="NZ_CP122330.1"/>
</dbReference>
<keyword evidence="1" id="KW-0472">Membrane</keyword>
<dbReference type="EMBL" id="JAAROP010000012">
    <property type="protein sequence ID" value="MBC1323434.1"/>
    <property type="molecule type" value="Genomic_DNA"/>
</dbReference>
<proteinExistence type="predicted"/>
<gene>
    <name evidence="2" type="ORF">HB853_10775</name>
</gene>
<protein>
    <submittedName>
        <fullName evidence="2">Uncharacterized protein</fullName>
    </submittedName>
</protein>
<evidence type="ECO:0000256" key="1">
    <source>
        <dbReference type="SAM" id="Phobius"/>
    </source>
</evidence>
<dbReference type="Proteomes" id="UP000522007">
    <property type="component" value="Unassembled WGS sequence"/>
</dbReference>
<dbReference type="AlphaFoldDB" id="A0A7X0T6D5"/>
<evidence type="ECO:0000313" key="3">
    <source>
        <dbReference type="Proteomes" id="UP000522007"/>
    </source>
</evidence>
<accession>A0A7X0T6D5</accession>
<keyword evidence="1" id="KW-1133">Transmembrane helix</keyword>
<evidence type="ECO:0000313" key="2">
    <source>
        <dbReference type="EMBL" id="MBC1323434.1"/>
    </source>
</evidence>
<feature type="transmembrane region" description="Helical" evidence="1">
    <location>
        <begin position="12"/>
        <end position="34"/>
    </location>
</feature>
<feature type="transmembrane region" description="Helical" evidence="1">
    <location>
        <begin position="223"/>
        <end position="247"/>
    </location>
</feature>
<name>A0A7X0T6D5_LISWE</name>
<keyword evidence="1" id="KW-0812">Transmembrane</keyword>
<feature type="transmembrane region" description="Helical" evidence="1">
    <location>
        <begin position="184"/>
        <end position="203"/>
    </location>
</feature>
<sequence length="257" mass="28801">MLKAHWKLEWNAHRYIFFATFLGWIICLLIGLFFKLGKGLSEPLMLETGMDGAVFVSGDSVFTALIEIVGSSWLLIWLVLFLAAARAGVYDEKRYLFFQTKTPIRKTLINKFLVAMMETTILTAGFLVITISLAIVGGAETSLSTGLMMILETFLAIWLMTSSFICIFFIATALSMIPVGGYRFGFIAAIIYALIINEIQIQLGSNILPEIGSKIYFHYTLFSSFHVTILQAIFNLVMDILLFFIAIKILNKSADLQ</sequence>